<evidence type="ECO:0000313" key="3">
    <source>
        <dbReference type="Proteomes" id="UP001500582"/>
    </source>
</evidence>
<accession>A0ABP8HK72</accession>
<dbReference type="InterPro" id="IPR016920">
    <property type="entry name" value="UCP029477"/>
</dbReference>
<gene>
    <name evidence="2" type="ORF">GCM10023149_51990</name>
</gene>
<dbReference type="InterPro" id="IPR012347">
    <property type="entry name" value="Ferritin-like"/>
</dbReference>
<dbReference type="Gene3D" id="1.20.1260.10">
    <property type="match status" value="1"/>
</dbReference>
<comment type="caution">
    <text evidence="2">The sequence shown here is derived from an EMBL/GenBank/DDBJ whole genome shotgun (WGS) entry which is preliminary data.</text>
</comment>
<proteinExistence type="predicted"/>
<dbReference type="Proteomes" id="UP001500582">
    <property type="component" value="Unassembled WGS sequence"/>
</dbReference>
<evidence type="ECO:0000313" key="2">
    <source>
        <dbReference type="EMBL" id="GAA4340529.1"/>
    </source>
</evidence>
<reference evidence="3" key="1">
    <citation type="journal article" date="2019" name="Int. J. Syst. Evol. Microbiol.">
        <title>The Global Catalogue of Microorganisms (GCM) 10K type strain sequencing project: providing services to taxonomists for standard genome sequencing and annotation.</title>
        <authorList>
            <consortium name="The Broad Institute Genomics Platform"/>
            <consortium name="The Broad Institute Genome Sequencing Center for Infectious Disease"/>
            <person name="Wu L."/>
            <person name="Ma J."/>
        </authorList>
    </citation>
    <scope>NUCLEOTIDE SEQUENCE [LARGE SCALE GENOMIC DNA]</scope>
    <source>
        <strain evidence="3">JCM 17705</strain>
    </source>
</reference>
<keyword evidence="3" id="KW-1185">Reference proteome</keyword>
<dbReference type="InterPro" id="IPR011971">
    <property type="entry name" value="CHP02284"/>
</dbReference>
<dbReference type="RefSeq" id="WP_345214157.1">
    <property type="nucleotide sequence ID" value="NZ_BAABFT010000026.1"/>
</dbReference>
<dbReference type="Pfam" id="PF09537">
    <property type="entry name" value="DUF2383"/>
    <property type="match status" value="1"/>
</dbReference>
<sequence length="157" mass="17026">MGTLQHIQHQIVGLNELIKANNDRIAGLEKATENTDDTGLKTLFAEYIDQSKANVNELKDYIHVLGGEPADGTTLAGKLSNTWTDVKSVFGTPDRHSVLAGVESGEDVIKAGYRKALDDKELIWEDDKVVALLTGQLDALKTAHDSVKALRDATVNS</sequence>
<organism evidence="2 3">
    <name type="scientific">Mucilaginibacter gynuensis</name>
    <dbReference type="NCBI Taxonomy" id="1302236"/>
    <lineage>
        <taxon>Bacteria</taxon>
        <taxon>Pseudomonadati</taxon>
        <taxon>Bacteroidota</taxon>
        <taxon>Sphingobacteriia</taxon>
        <taxon>Sphingobacteriales</taxon>
        <taxon>Sphingobacteriaceae</taxon>
        <taxon>Mucilaginibacter</taxon>
    </lineage>
</organism>
<name>A0ABP8HK72_9SPHI</name>
<dbReference type="PIRSF" id="PIRSF029477">
    <property type="entry name" value="UCP029477"/>
    <property type="match status" value="1"/>
</dbReference>
<dbReference type="NCBIfam" id="TIGR02284">
    <property type="entry name" value="PA2169 family four-helix-bundle protein"/>
    <property type="match status" value="1"/>
</dbReference>
<protein>
    <submittedName>
        <fullName evidence="2">PA2169 family four-helix-bundle protein</fullName>
    </submittedName>
</protein>
<feature type="domain" description="DUF2383" evidence="1">
    <location>
        <begin position="14"/>
        <end position="118"/>
    </location>
</feature>
<dbReference type="InterPro" id="IPR019052">
    <property type="entry name" value="DUF2383"/>
</dbReference>
<evidence type="ECO:0000259" key="1">
    <source>
        <dbReference type="Pfam" id="PF09537"/>
    </source>
</evidence>
<dbReference type="EMBL" id="BAABFT010000026">
    <property type="protein sequence ID" value="GAA4340529.1"/>
    <property type="molecule type" value="Genomic_DNA"/>
</dbReference>